<dbReference type="PANTHER" id="PTHR37489:SF1">
    <property type="entry name" value="DUF3500 DOMAIN-CONTAINING PROTEIN"/>
    <property type="match status" value="1"/>
</dbReference>
<protein>
    <submittedName>
        <fullName evidence="2">Uncharacterized protein</fullName>
    </submittedName>
</protein>
<dbReference type="GeneID" id="19202726"/>
<dbReference type="OrthoDB" id="4539697at2759"/>
<dbReference type="Proteomes" id="UP000053558">
    <property type="component" value="Unassembled WGS sequence"/>
</dbReference>
<dbReference type="Pfam" id="PF12006">
    <property type="entry name" value="DUF3500"/>
    <property type="match status" value="1"/>
</dbReference>
<dbReference type="AlphaFoldDB" id="A0A5M3N4L4"/>
<dbReference type="KEGG" id="cput:CONPUDRAFT_150625"/>
<gene>
    <name evidence="2" type="ORF">CONPUDRAFT_150625</name>
</gene>
<accession>A0A5M3N4L4</accession>
<comment type="caution">
    <text evidence="2">The sequence shown here is derived from an EMBL/GenBank/DDBJ whole genome shotgun (WGS) entry which is preliminary data.</text>
</comment>
<name>A0A5M3N4L4_CONPW</name>
<proteinExistence type="predicted"/>
<dbReference type="OMA" id="PAKYHTH"/>
<dbReference type="EMBL" id="JH711574">
    <property type="protein sequence ID" value="EIW85851.1"/>
    <property type="molecule type" value="Genomic_DNA"/>
</dbReference>
<keyword evidence="3" id="KW-1185">Reference proteome</keyword>
<organism evidence="2 3">
    <name type="scientific">Coniophora puteana (strain RWD-64-598)</name>
    <name type="common">Brown rot fungus</name>
    <dbReference type="NCBI Taxonomy" id="741705"/>
    <lineage>
        <taxon>Eukaryota</taxon>
        <taxon>Fungi</taxon>
        <taxon>Dikarya</taxon>
        <taxon>Basidiomycota</taxon>
        <taxon>Agaricomycotina</taxon>
        <taxon>Agaricomycetes</taxon>
        <taxon>Agaricomycetidae</taxon>
        <taxon>Boletales</taxon>
        <taxon>Coniophorineae</taxon>
        <taxon>Coniophoraceae</taxon>
        <taxon>Coniophora</taxon>
    </lineage>
</organism>
<sequence length="447" mass="49334">MSSRSNGASQTTSLRDPGEAKQQATAIPADSGYIQLGDPDKPSSAATIPFRSLIPPPEHQRSPIAAPAWLVNRLERKNLEQPFRGFTSDGRVREDVYRYGEDEGAPVREMTEAAEELLRVLSEEERTNVWAGDVESDEFRVWSNPELYVNPVVQTAAHALLRASLSKEGYDKALGCTLTNGFLGDLVDGPRVLNKHSYNIRLFHSPQSSNPPKPSLTEPWGFTFFGHHLALNILVCSARMVISPTFLGAEPDVIDTGPHAGLCLFSDEELGGLEFMRSLPGECREKAWISRSLGPDGLGEGRWNPFDERHVGGARQDNRVVPYEGCPASLLPATNQTALLSLIRTFYTYLPPGPLSSFLARASSHLNKTYFAWIGGISDDDAYYFRIQSPVVFCEFDFHCGIFLTNTSPAKCHVHTVTRLPNGGDYGKALLTQWRKEQAAARGSVRL</sequence>
<dbReference type="RefSeq" id="XP_007765193.1">
    <property type="nucleotide sequence ID" value="XM_007767003.1"/>
</dbReference>
<evidence type="ECO:0000256" key="1">
    <source>
        <dbReference type="SAM" id="MobiDB-lite"/>
    </source>
</evidence>
<evidence type="ECO:0000313" key="2">
    <source>
        <dbReference type="EMBL" id="EIW85851.1"/>
    </source>
</evidence>
<feature type="compositionally biased region" description="Polar residues" evidence="1">
    <location>
        <begin position="1"/>
        <end position="14"/>
    </location>
</feature>
<dbReference type="InterPro" id="IPR021889">
    <property type="entry name" value="DUF3500"/>
</dbReference>
<feature type="region of interest" description="Disordered" evidence="1">
    <location>
        <begin position="1"/>
        <end position="48"/>
    </location>
</feature>
<reference evidence="3" key="1">
    <citation type="journal article" date="2012" name="Science">
        <title>The Paleozoic origin of enzymatic lignin decomposition reconstructed from 31 fungal genomes.</title>
        <authorList>
            <person name="Floudas D."/>
            <person name="Binder M."/>
            <person name="Riley R."/>
            <person name="Barry K."/>
            <person name="Blanchette R.A."/>
            <person name="Henrissat B."/>
            <person name="Martinez A.T."/>
            <person name="Otillar R."/>
            <person name="Spatafora J.W."/>
            <person name="Yadav J.S."/>
            <person name="Aerts A."/>
            <person name="Benoit I."/>
            <person name="Boyd A."/>
            <person name="Carlson A."/>
            <person name="Copeland A."/>
            <person name="Coutinho P.M."/>
            <person name="de Vries R.P."/>
            <person name="Ferreira P."/>
            <person name="Findley K."/>
            <person name="Foster B."/>
            <person name="Gaskell J."/>
            <person name="Glotzer D."/>
            <person name="Gorecki P."/>
            <person name="Heitman J."/>
            <person name="Hesse C."/>
            <person name="Hori C."/>
            <person name="Igarashi K."/>
            <person name="Jurgens J.A."/>
            <person name="Kallen N."/>
            <person name="Kersten P."/>
            <person name="Kohler A."/>
            <person name="Kuees U."/>
            <person name="Kumar T.K.A."/>
            <person name="Kuo A."/>
            <person name="LaButti K."/>
            <person name="Larrondo L.F."/>
            <person name="Lindquist E."/>
            <person name="Ling A."/>
            <person name="Lombard V."/>
            <person name="Lucas S."/>
            <person name="Lundell T."/>
            <person name="Martin R."/>
            <person name="McLaughlin D.J."/>
            <person name="Morgenstern I."/>
            <person name="Morin E."/>
            <person name="Murat C."/>
            <person name="Nagy L.G."/>
            <person name="Nolan M."/>
            <person name="Ohm R.A."/>
            <person name="Patyshakuliyeva A."/>
            <person name="Rokas A."/>
            <person name="Ruiz-Duenas F.J."/>
            <person name="Sabat G."/>
            <person name="Salamov A."/>
            <person name="Samejima M."/>
            <person name="Schmutz J."/>
            <person name="Slot J.C."/>
            <person name="St John F."/>
            <person name="Stenlid J."/>
            <person name="Sun H."/>
            <person name="Sun S."/>
            <person name="Syed K."/>
            <person name="Tsang A."/>
            <person name="Wiebenga A."/>
            <person name="Young D."/>
            <person name="Pisabarro A."/>
            <person name="Eastwood D.C."/>
            <person name="Martin F."/>
            <person name="Cullen D."/>
            <person name="Grigoriev I.V."/>
            <person name="Hibbett D.S."/>
        </authorList>
    </citation>
    <scope>NUCLEOTIDE SEQUENCE [LARGE SCALE GENOMIC DNA]</scope>
    <source>
        <strain evidence="3">RWD-64-598 SS2</strain>
    </source>
</reference>
<dbReference type="PANTHER" id="PTHR37489">
    <property type="entry name" value="DUF3500 DOMAIN-CONTAINING PROTEIN"/>
    <property type="match status" value="1"/>
</dbReference>
<evidence type="ECO:0000313" key="3">
    <source>
        <dbReference type="Proteomes" id="UP000053558"/>
    </source>
</evidence>